<dbReference type="SUPFAM" id="SSF46689">
    <property type="entry name" value="Homeodomain-like"/>
    <property type="match status" value="1"/>
</dbReference>
<evidence type="ECO:0000259" key="2">
    <source>
        <dbReference type="PROSITE" id="PS50090"/>
    </source>
</evidence>
<gene>
    <name evidence="3" type="ORF">FB45DRAFT_739252</name>
</gene>
<feature type="compositionally biased region" description="Acidic residues" evidence="1">
    <location>
        <begin position="271"/>
        <end position="299"/>
    </location>
</feature>
<accession>A0AAD7C7N7</accession>
<dbReference type="InterPro" id="IPR009057">
    <property type="entry name" value="Homeodomain-like_sf"/>
</dbReference>
<sequence length="382" mass="42536">SLEALETFIAQQKALLARTQTDLETLRRLKTEAITDAATSSVAEQVRHDETSRLVRQVDCAPQIPQNIDWDLFSQKDPSPFKSLAKAARTAYTNRNIPSPVPRSDISQLQKFVREARSTILDPVLSKFKFEDEDKPPTSPQISVHGHRMPLRGPSGLFTRRVAQAEHADDASTSTTVVGSERSIVSPVRTRRATMMAAIAATAPPPPPAPAPPAPAPEPPRPRLVIRIPARKPQPEPEPDCESYSPTPSPPPKRFHRSSQCIQSPTPEPEPTPELDSDDASEDIDPDDPPTDLEEEPEPDPPLVLGKRKREKKAKIKPETYKLSWSASEQNLLERLLEQIPVGDPRSRFLKISNAMEGRRTPRQVSSRVQKYMQKLKKFGLA</sequence>
<name>A0AAD7C7N7_9AGAR</name>
<dbReference type="Gene3D" id="1.10.10.60">
    <property type="entry name" value="Homeodomain-like"/>
    <property type="match status" value="1"/>
</dbReference>
<keyword evidence="4" id="KW-1185">Reference proteome</keyword>
<evidence type="ECO:0000256" key="1">
    <source>
        <dbReference type="SAM" id="MobiDB-lite"/>
    </source>
</evidence>
<dbReference type="Proteomes" id="UP001221142">
    <property type="component" value="Unassembled WGS sequence"/>
</dbReference>
<comment type="caution">
    <text evidence="3">The sequence shown here is derived from an EMBL/GenBank/DDBJ whole genome shotgun (WGS) entry which is preliminary data.</text>
</comment>
<evidence type="ECO:0000313" key="3">
    <source>
        <dbReference type="EMBL" id="KAJ7641332.1"/>
    </source>
</evidence>
<dbReference type="EMBL" id="JARKIF010000004">
    <property type="protein sequence ID" value="KAJ7641332.1"/>
    <property type="molecule type" value="Genomic_DNA"/>
</dbReference>
<dbReference type="PRINTS" id="PR01217">
    <property type="entry name" value="PRICHEXTENSN"/>
</dbReference>
<dbReference type="PANTHER" id="PTHR22705:SF0">
    <property type="entry name" value="ZZ-TYPE ZINC FINGER-CONTAINING PROTEIN 3"/>
    <property type="match status" value="1"/>
</dbReference>
<feature type="domain" description="Myb-like" evidence="2">
    <location>
        <begin position="317"/>
        <end position="373"/>
    </location>
</feature>
<evidence type="ECO:0000313" key="4">
    <source>
        <dbReference type="Proteomes" id="UP001221142"/>
    </source>
</evidence>
<dbReference type="AlphaFoldDB" id="A0AAD7C7N7"/>
<feature type="region of interest" description="Disordered" evidence="1">
    <location>
        <begin position="130"/>
        <end position="189"/>
    </location>
</feature>
<feature type="compositionally biased region" description="Basic residues" evidence="1">
    <location>
        <begin position="306"/>
        <end position="315"/>
    </location>
</feature>
<feature type="region of interest" description="Disordered" evidence="1">
    <location>
        <begin position="201"/>
        <end position="317"/>
    </location>
</feature>
<feature type="compositionally biased region" description="Pro residues" evidence="1">
    <location>
        <begin position="203"/>
        <end position="219"/>
    </location>
</feature>
<dbReference type="InterPro" id="IPR037830">
    <property type="entry name" value="ZZZ3"/>
</dbReference>
<dbReference type="InterPro" id="IPR001005">
    <property type="entry name" value="SANT/Myb"/>
</dbReference>
<protein>
    <recommendedName>
        <fullName evidence="2">Myb-like domain-containing protein</fullName>
    </recommendedName>
</protein>
<dbReference type="PANTHER" id="PTHR22705">
    <property type="entry name" value="ZINC FINGER, ZZ DOMAIN CONTAINING 3"/>
    <property type="match status" value="1"/>
</dbReference>
<feature type="non-terminal residue" evidence="3">
    <location>
        <position position="1"/>
    </location>
</feature>
<dbReference type="PROSITE" id="PS50090">
    <property type="entry name" value="MYB_LIKE"/>
    <property type="match status" value="1"/>
</dbReference>
<reference evidence="3" key="1">
    <citation type="submission" date="2023-03" db="EMBL/GenBank/DDBJ databases">
        <title>Massive genome expansion in bonnet fungi (Mycena s.s.) driven by repeated elements and novel gene families across ecological guilds.</title>
        <authorList>
            <consortium name="Lawrence Berkeley National Laboratory"/>
            <person name="Harder C.B."/>
            <person name="Miyauchi S."/>
            <person name="Viragh M."/>
            <person name="Kuo A."/>
            <person name="Thoen E."/>
            <person name="Andreopoulos B."/>
            <person name="Lu D."/>
            <person name="Skrede I."/>
            <person name="Drula E."/>
            <person name="Henrissat B."/>
            <person name="Morin E."/>
            <person name="Kohler A."/>
            <person name="Barry K."/>
            <person name="LaButti K."/>
            <person name="Morin E."/>
            <person name="Salamov A."/>
            <person name="Lipzen A."/>
            <person name="Mereny Z."/>
            <person name="Hegedus B."/>
            <person name="Baldrian P."/>
            <person name="Stursova M."/>
            <person name="Weitz H."/>
            <person name="Taylor A."/>
            <person name="Grigoriev I.V."/>
            <person name="Nagy L.G."/>
            <person name="Martin F."/>
            <person name="Kauserud H."/>
        </authorList>
    </citation>
    <scope>NUCLEOTIDE SEQUENCE</scope>
    <source>
        <strain evidence="3">9284</strain>
    </source>
</reference>
<organism evidence="3 4">
    <name type="scientific">Roridomyces roridus</name>
    <dbReference type="NCBI Taxonomy" id="1738132"/>
    <lineage>
        <taxon>Eukaryota</taxon>
        <taxon>Fungi</taxon>
        <taxon>Dikarya</taxon>
        <taxon>Basidiomycota</taxon>
        <taxon>Agaricomycotina</taxon>
        <taxon>Agaricomycetes</taxon>
        <taxon>Agaricomycetidae</taxon>
        <taxon>Agaricales</taxon>
        <taxon>Marasmiineae</taxon>
        <taxon>Mycenaceae</taxon>
        <taxon>Roridomyces</taxon>
    </lineage>
</organism>
<proteinExistence type="predicted"/>